<name>A0AAJ8BM70_ASPNG</name>
<dbReference type="VEuPathDB" id="FungiDB:An03g01440"/>
<dbReference type="GeneID" id="84590629"/>
<sequence length="126" mass="13861">MVRAHKEADLSGSEAAGFEADGFRESENDRMLRAEIAVVGYRSALTILSKLLVVRDGFTLLGDLFQGRRRLKRQLTGSNRQGRMGIKKTEPDGNSSTIGSTMNKCKIYTCKDLADQQFGTGDTRNG</sequence>
<feature type="region of interest" description="Disordered" evidence="1">
    <location>
        <begin position="75"/>
        <end position="98"/>
    </location>
</feature>
<evidence type="ECO:0000313" key="2">
    <source>
        <dbReference type="RefSeq" id="XP_059600219.1"/>
    </source>
</evidence>
<gene>
    <name evidence="2" type="ORF">An03g01440</name>
</gene>
<reference evidence="2" key="2">
    <citation type="submission" date="2025-08" db="UniProtKB">
        <authorList>
            <consortium name="RefSeq"/>
        </authorList>
    </citation>
    <scope>IDENTIFICATION</scope>
</reference>
<organism evidence="2">
    <name type="scientific">Aspergillus niger</name>
    <dbReference type="NCBI Taxonomy" id="5061"/>
    <lineage>
        <taxon>Eukaryota</taxon>
        <taxon>Fungi</taxon>
        <taxon>Dikarya</taxon>
        <taxon>Ascomycota</taxon>
        <taxon>Pezizomycotina</taxon>
        <taxon>Eurotiomycetes</taxon>
        <taxon>Eurotiomycetidae</taxon>
        <taxon>Eurotiales</taxon>
        <taxon>Aspergillaceae</taxon>
        <taxon>Aspergillus</taxon>
        <taxon>Aspergillus subgen. Circumdati</taxon>
    </lineage>
</organism>
<dbReference type="KEGG" id="ang:An03g01440"/>
<protein>
    <submittedName>
        <fullName evidence="2">Uncharacterized protein</fullName>
    </submittedName>
</protein>
<dbReference type="RefSeq" id="XP_059600219.1">
    <property type="nucleotide sequence ID" value="XM_059746911.1"/>
</dbReference>
<evidence type="ECO:0000256" key="1">
    <source>
        <dbReference type="SAM" id="MobiDB-lite"/>
    </source>
</evidence>
<proteinExistence type="predicted"/>
<dbReference type="AlphaFoldDB" id="A0AAJ8BM70"/>
<reference evidence="2" key="1">
    <citation type="submission" date="2025-02" db="EMBL/GenBank/DDBJ databases">
        <authorList>
            <consortium name="NCBI Genome Project"/>
        </authorList>
    </citation>
    <scope>NUCLEOTIDE SEQUENCE</scope>
</reference>
<accession>A0AAJ8BM70</accession>